<evidence type="ECO:0000259" key="3">
    <source>
        <dbReference type="Pfam" id="PF05036"/>
    </source>
</evidence>
<keyword evidence="1" id="KW-0175">Coiled coil</keyword>
<gene>
    <name evidence="4" type="ORF">OW729_04105</name>
</gene>
<feature type="coiled-coil region" evidence="1">
    <location>
        <begin position="181"/>
        <end position="208"/>
    </location>
</feature>
<feature type="transmembrane region" description="Helical" evidence="2">
    <location>
        <begin position="15"/>
        <end position="41"/>
    </location>
</feature>
<dbReference type="InterPro" id="IPR007730">
    <property type="entry name" value="SPOR-like_dom"/>
</dbReference>
<dbReference type="EMBL" id="JAPQFJ010000003">
    <property type="protein sequence ID" value="MCY6957787.1"/>
    <property type="molecule type" value="Genomic_DNA"/>
</dbReference>
<evidence type="ECO:0000256" key="1">
    <source>
        <dbReference type="SAM" id="Coils"/>
    </source>
</evidence>
<accession>A0ABT4D673</accession>
<proteinExistence type="predicted"/>
<dbReference type="Proteomes" id="UP001144612">
    <property type="component" value="Unassembled WGS sequence"/>
</dbReference>
<dbReference type="Pfam" id="PF05036">
    <property type="entry name" value="SPOR"/>
    <property type="match status" value="1"/>
</dbReference>
<keyword evidence="5" id="KW-1185">Reference proteome</keyword>
<evidence type="ECO:0000313" key="4">
    <source>
        <dbReference type="EMBL" id="MCY6957787.1"/>
    </source>
</evidence>
<keyword evidence="2" id="KW-1133">Transmembrane helix</keyword>
<dbReference type="InterPro" id="IPR036680">
    <property type="entry name" value="SPOR-like_sf"/>
</dbReference>
<evidence type="ECO:0000313" key="5">
    <source>
        <dbReference type="Proteomes" id="UP001144612"/>
    </source>
</evidence>
<dbReference type="RefSeq" id="WP_268060185.1">
    <property type="nucleotide sequence ID" value="NZ_JAPQFJ010000003.1"/>
</dbReference>
<reference evidence="4" key="1">
    <citation type="submission" date="2022-12" db="EMBL/GenBank/DDBJ databases">
        <title>Clostridium sp. nov., isolated from industrial wastewater.</title>
        <authorList>
            <person name="Jiayan W."/>
        </authorList>
    </citation>
    <scope>NUCLEOTIDE SEQUENCE</scope>
    <source>
        <strain evidence="4">ZC22-4</strain>
    </source>
</reference>
<dbReference type="SUPFAM" id="SSF110997">
    <property type="entry name" value="Sporulation related repeat"/>
    <property type="match status" value="1"/>
</dbReference>
<evidence type="ECO:0000256" key="2">
    <source>
        <dbReference type="SAM" id="Phobius"/>
    </source>
</evidence>
<sequence>MKYTRYDMKRKNNNLVFFIVIIAGILIFAFIAGTIISNFFIKDKNNSIKPSENSPKKNTEIIKKETNKNEKNQENVENITEYSAIQCGVFSNKDNAETLKQELNQFGKTFLVNEGDKVKVIFGIYSQKEEEKVLKLLDSKKKEYSKIKFNIQPKDECDIQICKLIDANLQIIHKLDDSKVKAVHTNQIKEWSSKLEETNKEGENYKALIELKNNINNLPKEMSKEHIEQQNAFLYKVLNGIK</sequence>
<keyword evidence="2" id="KW-0812">Transmembrane</keyword>
<organism evidence="4 5">
    <name type="scientific">Clostridium brassicae</name>
    <dbReference type="NCBI Taxonomy" id="2999072"/>
    <lineage>
        <taxon>Bacteria</taxon>
        <taxon>Bacillati</taxon>
        <taxon>Bacillota</taxon>
        <taxon>Clostridia</taxon>
        <taxon>Eubacteriales</taxon>
        <taxon>Clostridiaceae</taxon>
        <taxon>Clostridium</taxon>
    </lineage>
</organism>
<comment type="caution">
    <text evidence="4">The sequence shown here is derived from an EMBL/GenBank/DDBJ whole genome shotgun (WGS) entry which is preliminary data.</text>
</comment>
<name>A0ABT4D673_9CLOT</name>
<feature type="domain" description="SPOR" evidence="3">
    <location>
        <begin position="84"/>
        <end position="142"/>
    </location>
</feature>
<keyword evidence="2" id="KW-0472">Membrane</keyword>
<protein>
    <submittedName>
        <fullName evidence="4">SPOR domain-containing protein</fullName>
    </submittedName>
</protein>